<evidence type="ECO:0000256" key="1">
    <source>
        <dbReference type="SAM" id="Phobius"/>
    </source>
</evidence>
<protein>
    <submittedName>
        <fullName evidence="2">Uncharacterized protein</fullName>
    </submittedName>
</protein>
<keyword evidence="1" id="KW-1133">Transmembrane helix</keyword>
<keyword evidence="1" id="KW-0472">Membrane</keyword>
<name>A0A0R1ULP2_9LACO</name>
<gene>
    <name evidence="2" type="ORF">FC43_GL000055</name>
</gene>
<reference evidence="2 3" key="1">
    <citation type="journal article" date="2015" name="Genome Announc.">
        <title>Expanding the biotechnology potential of lactobacilli through comparative genomics of 213 strains and associated genera.</title>
        <authorList>
            <person name="Sun Z."/>
            <person name="Harris H.M."/>
            <person name="McCann A."/>
            <person name="Guo C."/>
            <person name="Argimon S."/>
            <person name="Zhang W."/>
            <person name="Yang X."/>
            <person name="Jeffery I.B."/>
            <person name="Cooney J.C."/>
            <person name="Kagawa T.F."/>
            <person name="Liu W."/>
            <person name="Song Y."/>
            <person name="Salvetti E."/>
            <person name="Wrobel A."/>
            <person name="Rasinkangas P."/>
            <person name="Parkhill J."/>
            <person name="Rea M.C."/>
            <person name="O'Sullivan O."/>
            <person name="Ritari J."/>
            <person name="Douillard F.P."/>
            <person name="Paul Ross R."/>
            <person name="Yang R."/>
            <person name="Briner A.E."/>
            <person name="Felis G.E."/>
            <person name="de Vos W.M."/>
            <person name="Barrangou R."/>
            <person name="Klaenhammer T.R."/>
            <person name="Caufield P.W."/>
            <person name="Cui Y."/>
            <person name="Zhang H."/>
            <person name="O'Toole P.W."/>
        </authorList>
    </citation>
    <scope>NUCLEOTIDE SEQUENCE [LARGE SCALE GENOMIC DNA]</scope>
    <source>
        <strain evidence="2 3">DSM 15946</strain>
    </source>
</reference>
<dbReference type="Proteomes" id="UP000050816">
    <property type="component" value="Unassembled WGS sequence"/>
</dbReference>
<dbReference type="PATRIC" id="fig|1423760.3.peg.62"/>
<proteinExistence type="predicted"/>
<dbReference type="AlphaFoldDB" id="A0A0R1ULP2"/>
<keyword evidence="1" id="KW-0812">Transmembrane</keyword>
<dbReference type="RefSeq" id="WP_019206616.1">
    <property type="nucleotide sequence ID" value="NZ_AZFK01000007.1"/>
</dbReference>
<dbReference type="GeneID" id="82934345"/>
<feature type="transmembrane region" description="Helical" evidence="1">
    <location>
        <begin position="97"/>
        <end position="119"/>
    </location>
</feature>
<feature type="transmembrane region" description="Helical" evidence="1">
    <location>
        <begin position="7"/>
        <end position="29"/>
    </location>
</feature>
<feature type="transmembrane region" description="Helical" evidence="1">
    <location>
        <begin position="41"/>
        <end position="61"/>
    </location>
</feature>
<comment type="caution">
    <text evidence="2">The sequence shown here is derived from an EMBL/GenBank/DDBJ whole genome shotgun (WGS) entry which is preliminary data.</text>
</comment>
<evidence type="ECO:0000313" key="3">
    <source>
        <dbReference type="Proteomes" id="UP000050816"/>
    </source>
</evidence>
<sequence>MKTNENTLKVIGAATLAGLATIIVELFMYHQVGVSLTSGTVWGRIAFMVVLVGLIIGLALADWRFDGYVTIVGMLLCALANFGGFSQVTDRLSPGGLAIQLIAIGGFLASLAGVWYGIIQRKNYTARKLKERLK</sequence>
<organism evidence="2 3">
    <name type="scientific">Limosilactobacillus ingluviei DSM 15946</name>
    <dbReference type="NCBI Taxonomy" id="1423760"/>
    <lineage>
        <taxon>Bacteria</taxon>
        <taxon>Bacillati</taxon>
        <taxon>Bacillota</taxon>
        <taxon>Bacilli</taxon>
        <taxon>Lactobacillales</taxon>
        <taxon>Lactobacillaceae</taxon>
        <taxon>Limosilactobacillus</taxon>
    </lineage>
</organism>
<dbReference type="EMBL" id="AZFK01000007">
    <property type="protein sequence ID" value="KRL92200.1"/>
    <property type="molecule type" value="Genomic_DNA"/>
</dbReference>
<feature type="transmembrane region" description="Helical" evidence="1">
    <location>
        <begin position="68"/>
        <end position="85"/>
    </location>
</feature>
<evidence type="ECO:0000313" key="2">
    <source>
        <dbReference type="EMBL" id="KRL92200.1"/>
    </source>
</evidence>
<accession>A0A0R1ULP2</accession>